<accession>X0Y6L2</accession>
<evidence type="ECO:0000313" key="5">
    <source>
        <dbReference type="EMBL" id="GAG42942.1"/>
    </source>
</evidence>
<reference evidence="5" key="1">
    <citation type="journal article" date="2014" name="Front. Microbiol.">
        <title>High frequency of phylogenetically diverse reductive dehalogenase-homologous genes in deep subseafloor sedimentary metagenomes.</title>
        <authorList>
            <person name="Kawai M."/>
            <person name="Futagami T."/>
            <person name="Toyoda A."/>
            <person name="Takaki Y."/>
            <person name="Nishi S."/>
            <person name="Hori S."/>
            <person name="Arai W."/>
            <person name="Tsubouchi T."/>
            <person name="Morono Y."/>
            <person name="Uchiyama I."/>
            <person name="Ito T."/>
            <person name="Fujiyama A."/>
            <person name="Inagaki F."/>
            <person name="Takami H."/>
        </authorList>
    </citation>
    <scope>NUCLEOTIDE SEQUENCE</scope>
    <source>
        <strain evidence="5">Expedition CK06-06</strain>
    </source>
</reference>
<evidence type="ECO:0000256" key="2">
    <source>
        <dbReference type="ARBA" id="ARBA00022741"/>
    </source>
</evidence>
<feature type="domain" description="ABC transporter" evidence="4">
    <location>
        <begin position="1"/>
        <end position="220"/>
    </location>
</feature>
<keyword evidence="3" id="KW-0067">ATP-binding</keyword>
<dbReference type="AlphaFoldDB" id="X0Y6L2"/>
<evidence type="ECO:0000256" key="3">
    <source>
        <dbReference type="ARBA" id="ARBA00022840"/>
    </source>
</evidence>
<evidence type="ECO:0000259" key="4">
    <source>
        <dbReference type="PROSITE" id="PS50893"/>
    </source>
</evidence>
<keyword evidence="2" id="KW-0547">Nucleotide-binding</keyword>
<proteinExistence type="predicted"/>
<gene>
    <name evidence="5" type="ORF">S01H1_79743</name>
</gene>
<dbReference type="PROSITE" id="PS50893">
    <property type="entry name" value="ABC_TRANSPORTER_2"/>
    <property type="match status" value="1"/>
</dbReference>
<dbReference type="GO" id="GO:0005886">
    <property type="term" value="C:plasma membrane"/>
    <property type="evidence" value="ECO:0007669"/>
    <property type="project" value="TreeGrafter"/>
</dbReference>
<organism evidence="5">
    <name type="scientific">marine sediment metagenome</name>
    <dbReference type="NCBI Taxonomy" id="412755"/>
    <lineage>
        <taxon>unclassified sequences</taxon>
        <taxon>metagenomes</taxon>
        <taxon>ecological metagenomes</taxon>
    </lineage>
</organism>
<dbReference type="Pfam" id="PF12399">
    <property type="entry name" value="BCA_ABC_TP_C"/>
    <property type="match status" value="1"/>
</dbReference>
<dbReference type="SMART" id="SM00382">
    <property type="entry name" value="AAA"/>
    <property type="match status" value="1"/>
</dbReference>
<dbReference type="InterPro" id="IPR032823">
    <property type="entry name" value="BCA_ABC_TP_C"/>
</dbReference>
<dbReference type="SUPFAM" id="SSF52540">
    <property type="entry name" value="P-loop containing nucleoside triphosphate hydrolases"/>
    <property type="match status" value="1"/>
</dbReference>
<dbReference type="GO" id="GO:0005524">
    <property type="term" value="F:ATP binding"/>
    <property type="evidence" value="ECO:0007669"/>
    <property type="project" value="UniProtKB-KW"/>
</dbReference>
<evidence type="ECO:0000256" key="1">
    <source>
        <dbReference type="ARBA" id="ARBA00022448"/>
    </source>
</evidence>
<dbReference type="EMBL" id="BARS01053788">
    <property type="protein sequence ID" value="GAG42942.1"/>
    <property type="molecule type" value="Genomic_DNA"/>
</dbReference>
<dbReference type="Gene3D" id="3.40.50.300">
    <property type="entry name" value="P-loop containing nucleotide triphosphate hydrolases"/>
    <property type="match status" value="1"/>
</dbReference>
<name>X0Y6L2_9ZZZZ</name>
<dbReference type="InterPro" id="IPR027417">
    <property type="entry name" value="P-loop_NTPase"/>
</dbReference>
<sequence length="221" mass="23976">MVIIGPNGAGKSTLLNLISGLLPLQEGEIWFKKQRLGRIAPHRISSLGITQLFQDVQLFSNMSVIENVMVGCHLRTRADFLGAGLRLPRARADEQSVFKIAMSKLSLVGLKQEASANPVSLSWGQQKLVGLARALATGSQLLLLDEPYSGLLGDEVGKLNELILELQRQGMTILIVEHLTDVLMGIADQVIVLDHGEKIAEGAPDKIQHNKRVIDAYLGSG</sequence>
<dbReference type="Pfam" id="PF00005">
    <property type="entry name" value="ABC_tran"/>
    <property type="match status" value="1"/>
</dbReference>
<dbReference type="PANTHER" id="PTHR45772:SF9">
    <property type="entry name" value="CONSERVED COMPONENT OF ABC TRANSPORTER FOR NATURAL AMINO ACIDS"/>
    <property type="match status" value="1"/>
</dbReference>
<dbReference type="GO" id="GO:0016887">
    <property type="term" value="F:ATP hydrolysis activity"/>
    <property type="evidence" value="ECO:0007669"/>
    <property type="project" value="InterPro"/>
</dbReference>
<dbReference type="InterPro" id="IPR003439">
    <property type="entry name" value="ABC_transporter-like_ATP-bd"/>
</dbReference>
<comment type="caution">
    <text evidence="5">The sequence shown here is derived from an EMBL/GenBank/DDBJ whole genome shotgun (WGS) entry which is preliminary data.</text>
</comment>
<keyword evidence="1" id="KW-0813">Transport</keyword>
<protein>
    <recommendedName>
        <fullName evidence="4">ABC transporter domain-containing protein</fullName>
    </recommendedName>
</protein>
<dbReference type="PANTHER" id="PTHR45772">
    <property type="entry name" value="CONSERVED COMPONENT OF ABC TRANSPORTER FOR NATURAL AMINO ACIDS-RELATED"/>
    <property type="match status" value="1"/>
</dbReference>
<dbReference type="InterPro" id="IPR003593">
    <property type="entry name" value="AAA+_ATPase"/>
</dbReference>
<dbReference type="InterPro" id="IPR051120">
    <property type="entry name" value="ABC_AA/LPS_Transport"/>
</dbReference>